<keyword evidence="8" id="KW-1185">Reference proteome</keyword>
<dbReference type="Pfam" id="PF01694">
    <property type="entry name" value="Rhomboid"/>
    <property type="match status" value="1"/>
</dbReference>
<dbReference type="SUPFAM" id="SSF144091">
    <property type="entry name" value="Rhomboid-like"/>
    <property type="match status" value="1"/>
</dbReference>
<dbReference type="Proteomes" id="UP000646579">
    <property type="component" value="Unassembled WGS sequence"/>
</dbReference>
<keyword evidence="2 5" id="KW-0812">Transmembrane</keyword>
<evidence type="ECO:0000256" key="4">
    <source>
        <dbReference type="ARBA" id="ARBA00023136"/>
    </source>
</evidence>
<dbReference type="GO" id="GO:0006508">
    <property type="term" value="P:proteolysis"/>
    <property type="evidence" value="ECO:0007669"/>
    <property type="project" value="UniProtKB-KW"/>
</dbReference>
<dbReference type="EMBL" id="BMZE01000001">
    <property type="protein sequence ID" value="GHA13995.1"/>
    <property type="molecule type" value="Genomic_DNA"/>
</dbReference>
<feature type="transmembrane region" description="Helical" evidence="5">
    <location>
        <begin position="197"/>
        <end position="217"/>
    </location>
</feature>
<dbReference type="GO" id="GO:0016020">
    <property type="term" value="C:membrane"/>
    <property type="evidence" value="ECO:0007669"/>
    <property type="project" value="UniProtKB-SubCell"/>
</dbReference>
<dbReference type="InterPro" id="IPR050925">
    <property type="entry name" value="Rhomboid_protease_S54"/>
</dbReference>
<dbReference type="InterPro" id="IPR022764">
    <property type="entry name" value="Peptidase_S54_rhomboid_dom"/>
</dbReference>
<dbReference type="Gene3D" id="1.20.1540.10">
    <property type="entry name" value="Rhomboid-like"/>
    <property type="match status" value="1"/>
</dbReference>
<comment type="subcellular location">
    <subcellularLocation>
        <location evidence="1">Membrane</location>
        <topology evidence="1">Multi-pass membrane protein</topology>
    </subcellularLocation>
</comment>
<keyword evidence="3 5" id="KW-1133">Transmembrane helix</keyword>
<dbReference type="PANTHER" id="PTHR43731">
    <property type="entry name" value="RHOMBOID PROTEASE"/>
    <property type="match status" value="1"/>
</dbReference>
<proteinExistence type="predicted"/>
<dbReference type="AlphaFoldDB" id="A0A918RWQ7"/>
<comment type="caution">
    <text evidence="7">The sequence shown here is derived from an EMBL/GenBank/DDBJ whole genome shotgun (WGS) entry which is preliminary data.</text>
</comment>
<dbReference type="GO" id="GO:0004252">
    <property type="term" value="F:serine-type endopeptidase activity"/>
    <property type="evidence" value="ECO:0007669"/>
    <property type="project" value="InterPro"/>
</dbReference>
<keyword evidence="4 5" id="KW-0472">Membrane</keyword>
<dbReference type="RefSeq" id="WP_189423168.1">
    <property type="nucleotide sequence ID" value="NZ_BMZE01000001.1"/>
</dbReference>
<accession>A0A918RWQ7</accession>
<evidence type="ECO:0000256" key="1">
    <source>
        <dbReference type="ARBA" id="ARBA00004141"/>
    </source>
</evidence>
<protein>
    <submittedName>
        <fullName evidence="7">Rhomboid family intramembrane serine protease</fullName>
    </submittedName>
</protein>
<feature type="transmembrane region" description="Helical" evidence="5">
    <location>
        <begin position="141"/>
        <end position="162"/>
    </location>
</feature>
<evidence type="ECO:0000256" key="5">
    <source>
        <dbReference type="SAM" id="Phobius"/>
    </source>
</evidence>
<feature type="transmembrane region" description="Helical" evidence="5">
    <location>
        <begin position="20"/>
        <end position="44"/>
    </location>
</feature>
<organism evidence="7 8">
    <name type="scientific">Devosia pacifica</name>
    <dbReference type="NCBI Taxonomy" id="1335967"/>
    <lineage>
        <taxon>Bacteria</taxon>
        <taxon>Pseudomonadati</taxon>
        <taxon>Pseudomonadota</taxon>
        <taxon>Alphaproteobacteria</taxon>
        <taxon>Hyphomicrobiales</taxon>
        <taxon>Devosiaceae</taxon>
        <taxon>Devosia</taxon>
    </lineage>
</organism>
<name>A0A918RWQ7_9HYPH</name>
<reference evidence="7" key="2">
    <citation type="submission" date="2020-09" db="EMBL/GenBank/DDBJ databases">
        <authorList>
            <person name="Sun Q."/>
            <person name="Kim S."/>
        </authorList>
    </citation>
    <scope>NUCLEOTIDE SEQUENCE</scope>
    <source>
        <strain evidence="7">KCTC 32437</strain>
    </source>
</reference>
<keyword evidence="7" id="KW-0645">Protease</keyword>
<evidence type="ECO:0000256" key="3">
    <source>
        <dbReference type="ARBA" id="ARBA00022989"/>
    </source>
</evidence>
<sequence length="246" mass="26001">MSDQNDDGGDPSESGPQPVFLLPGVVTALAGLLVAIHLAATFVLNSDSYLTFLQLFAYLPVRIPVALAEDPTYALPLLWTPITHALLHDGWEHLLVNTAWLAIFATPVARRYGASSTLLVFFASAVAGAAAFTITNLNEPAFLIGASGGVSGLTGAAVRFIFQPVLIGRDEETGQRVVLGRRLLSLGGILQEPRARAFTLIWIGLNAAVPLLPAVFGISGIQIAWEAHLGGFIAGLLLAGWLERGQ</sequence>
<evidence type="ECO:0000313" key="8">
    <source>
        <dbReference type="Proteomes" id="UP000646579"/>
    </source>
</evidence>
<evidence type="ECO:0000256" key="2">
    <source>
        <dbReference type="ARBA" id="ARBA00022692"/>
    </source>
</evidence>
<reference evidence="7" key="1">
    <citation type="journal article" date="2014" name="Int. J. Syst. Evol. Microbiol.">
        <title>Complete genome sequence of Corynebacterium casei LMG S-19264T (=DSM 44701T), isolated from a smear-ripened cheese.</title>
        <authorList>
            <consortium name="US DOE Joint Genome Institute (JGI-PGF)"/>
            <person name="Walter F."/>
            <person name="Albersmeier A."/>
            <person name="Kalinowski J."/>
            <person name="Ruckert C."/>
        </authorList>
    </citation>
    <scope>NUCLEOTIDE SEQUENCE</scope>
    <source>
        <strain evidence="7">KCTC 32437</strain>
    </source>
</reference>
<gene>
    <name evidence="7" type="ORF">GCM10007989_05810</name>
</gene>
<feature type="transmembrane region" description="Helical" evidence="5">
    <location>
        <begin position="223"/>
        <end position="242"/>
    </location>
</feature>
<evidence type="ECO:0000313" key="7">
    <source>
        <dbReference type="EMBL" id="GHA13995.1"/>
    </source>
</evidence>
<feature type="domain" description="Peptidase S54 rhomboid" evidence="6">
    <location>
        <begin position="78"/>
        <end position="239"/>
    </location>
</feature>
<dbReference type="InterPro" id="IPR035952">
    <property type="entry name" value="Rhomboid-like_sf"/>
</dbReference>
<dbReference type="PANTHER" id="PTHR43731:SF26">
    <property type="entry name" value="RHOMBOID-LIKE PROTEIN 10, CHLOROPLASTIC"/>
    <property type="match status" value="1"/>
</dbReference>
<keyword evidence="7" id="KW-0378">Hydrolase</keyword>
<feature type="transmembrane region" description="Helical" evidence="5">
    <location>
        <begin position="118"/>
        <end position="135"/>
    </location>
</feature>
<evidence type="ECO:0000259" key="6">
    <source>
        <dbReference type="Pfam" id="PF01694"/>
    </source>
</evidence>